<keyword evidence="1" id="KW-0812">Transmembrane</keyword>
<protein>
    <submittedName>
        <fullName evidence="2">Uncharacterized protein</fullName>
    </submittedName>
</protein>
<keyword evidence="1" id="KW-0472">Membrane</keyword>
<gene>
    <name evidence="2" type="ORF">BRAN1462_LOCUS55207</name>
</gene>
<organism evidence="2">
    <name type="scientific">Zooxanthella nutricula</name>
    <dbReference type="NCBI Taxonomy" id="1333877"/>
    <lineage>
        <taxon>Eukaryota</taxon>
        <taxon>Sar</taxon>
        <taxon>Alveolata</taxon>
        <taxon>Dinophyceae</taxon>
        <taxon>Peridiniales</taxon>
        <taxon>Peridiniales incertae sedis</taxon>
        <taxon>Zooxanthella</taxon>
    </lineage>
</organism>
<accession>A0A7S2QAM7</accession>
<keyword evidence="1" id="KW-1133">Transmembrane helix</keyword>
<feature type="transmembrane region" description="Helical" evidence="1">
    <location>
        <begin position="7"/>
        <end position="33"/>
    </location>
</feature>
<reference evidence="2" key="1">
    <citation type="submission" date="2021-01" db="EMBL/GenBank/DDBJ databases">
        <authorList>
            <person name="Corre E."/>
            <person name="Pelletier E."/>
            <person name="Niang G."/>
            <person name="Scheremetjew M."/>
            <person name="Finn R."/>
            <person name="Kale V."/>
            <person name="Holt S."/>
            <person name="Cochrane G."/>
            <person name="Meng A."/>
            <person name="Brown T."/>
            <person name="Cohen L."/>
        </authorList>
    </citation>
    <scope>NUCLEOTIDE SEQUENCE</scope>
    <source>
        <strain evidence="2">RCC3387</strain>
    </source>
</reference>
<evidence type="ECO:0000256" key="1">
    <source>
        <dbReference type="SAM" id="Phobius"/>
    </source>
</evidence>
<name>A0A7S2QAM7_9DINO</name>
<feature type="transmembrane region" description="Helical" evidence="1">
    <location>
        <begin position="39"/>
        <end position="58"/>
    </location>
</feature>
<evidence type="ECO:0000313" key="2">
    <source>
        <dbReference type="EMBL" id="CAD9637385.1"/>
    </source>
</evidence>
<proteinExistence type="predicted"/>
<sequence>MHLRTVLSTFLSMGLELPLNIGSVAFLVLYVHMGLVPVYWAQAAVSCFEMVLVLVIFARSDWERYAKDAKQRQEVEELEAKSAGRLSPLLLSSPASPMVHLYKSPVRTKVAMSTELAAAVPFAEGAEEVTMRVEEF</sequence>
<dbReference type="AlphaFoldDB" id="A0A7S2QAM7"/>
<dbReference type="EMBL" id="HBGW01087125">
    <property type="protein sequence ID" value="CAD9637385.1"/>
    <property type="molecule type" value="Transcribed_RNA"/>
</dbReference>